<name>A0A0B0EKJ7_9BACT</name>
<dbReference type="Pfam" id="PF04116">
    <property type="entry name" value="FA_hydroxylase"/>
    <property type="match status" value="1"/>
</dbReference>
<evidence type="ECO:0000256" key="5">
    <source>
        <dbReference type="SAM" id="Phobius"/>
    </source>
</evidence>
<organism evidence="7 8">
    <name type="scientific">Candidatus Scalindua brodae</name>
    <dbReference type="NCBI Taxonomy" id="237368"/>
    <lineage>
        <taxon>Bacteria</taxon>
        <taxon>Pseudomonadati</taxon>
        <taxon>Planctomycetota</taxon>
        <taxon>Candidatus Brocadiia</taxon>
        <taxon>Candidatus Brocadiales</taxon>
        <taxon>Candidatus Scalinduaceae</taxon>
        <taxon>Candidatus Scalindua</taxon>
    </lineage>
</organism>
<dbReference type="GO" id="GO:0005506">
    <property type="term" value="F:iron ion binding"/>
    <property type="evidence" value="ECO:0007669"/>
    <property type="project" value="InterPro"/>
</dbReference>
<evidence type="ECO:0000256" key="1">
    <source>
        <dbReference type="ARBA" id="ARBA00004370"/>
    </source>
</evidence>
<comment type="subcellular location">
    <subcellularLocation>
        <location evidence="1">Membrane</location>
    </subcellularLocation>
</comment>
<evidence type="ECO:0000313" key="7">
    <source>
        <dbReference type="EMBL" id="KHE93104.1"/>
    </source>
</evidence>
<evidence type="ECO:0000256" key="4">
    <source>
        <dbReference type="ARBA" id="ARBA00023136"/>
    </source>
</evidence>
<feature type="transmembrane region" description="Helical" evidence="5">
    <location>
        <begin position="147"/>
        <end position="174"/>
    </location>
</feature>
<proteinExistence type="predicted"/>
<dbReference type="InterPro" id="IPR050307">
    <property type="entry name" value="Sterol_Desaturase_Related"/>
</dbReference>
<dbReference type="GO" id="GO:0016491">
    <property type="term" value="F:oxidoreductase activity"/>
    <property type="evidence" value="ECO:0007669"/>
    <property type="project" value="InterPro"/>
</dbReference>
<feature type="transmembrane region" description="Helical" evidence="5">
    <location>
        <begin position="80"/>
        <end position="99"/>
    </location>
</feature>
<keyword evidence="4 5" id="KW-0472">Membrane</keyword>
<dbReference type="PANTHER" id="PTHR11863">
    <property type="entry name" value="STEROL DESATURASE"/>
    <property type="match status" value="1"/>
</dbReference>
<keyword evidence="2 5" id="KW-0812">Transmembrane</keyword>
<dbReference type="InterPro" id="IPR006694">
    <property type="entry name" value="Fatty_acid_hydroxylase"/>
</dbReference>
<dbReference type="GO" id="GO:0008610">
    <property type="term" value="P:lipid biosynthetic process"/>
    <property type="evidence" value="ECO:0007669"/>
    <property type="project" value="InterPro"/>
</dbReference>
<keyword evidence="3 5" id="KW-1133">Transmembrane helix</keyword>
<dbReference type="Proteomes" id="UP000030652">
    <property type="component" value="Unassembled WGS sequence"/>
</dbReference>
<accession>A0A0B0EKJ7</accession>
<feature type="domain" description="Fatty acid hydroxylase" evidence="6">
    <location>
        <begin position="91"/>
        <end position="228"/>
    </location>
</feature>
<feature type="transmembrane region" description="Helical" evidence="5">
    <location>
        <begin position="257"/>
        <end position="278"/>
    </location>
</feature>
<feature type="transmembrane region" description="Helical" evidence="5">
    <location>
        <begin position="35"/>
        <end position="60"/>
    </location>
</feature>
<sequence length="317" mass="38400">MFYNYYLCFLGTAVICLLLEWKYPWRKKVYQSKEYLQDIFFFIFNTYVFSMILRVVIGPLESRFTKFEEFLRPYSLFDTFNGLSLLAQIIGLLFLKDFLEYWIHRMLHRIPFLWRYHKLHHTVKEIYWIENFRFHWMELIVYKSLKYLPLVFFSFHFGISWQAVFWVGILSTLIGNLNHTNSKMDYGIFKYLINSPSLHVWHHDKVNHFKYGQNFGVVLSVWDWMFSTIYYLPDDYPKELGFVGEEKYPKKLIKKGLLFLRISLYIFHQVFLGQYIIINTPTRQIMPPIMSYLSGFTLSIFHPHKIDMTTNTPPYAA</sequence>
<comment type="caution">
    <text evidence="7">The sequence shown here is derived from an EMBL/GenBank/DDBJ whole genome shotgun (WGS) entry which is preliminary data.</text>
</comment>
<dbReference type="AlphaFoldDB" id="A0A0B0EKJ7"/>
<reference evidence="7 8" key="1">
    <citation type="submission" date="2014-10" db="EMBL/GenBank/DDBJ databases">
        <title>Draft genome of anammox bacterium scalindua brodae, obtained using differential coverage binning of sequence data from two enrichment reactors.</title>
        <authorList>
            <person name="Speth D.R."/>
            <person name="Russ L."/>
            <person name="Kartal B."/>
            <person name="Op den Camp H.J."/>
            <person name="Dutilh B.E."/>
            <person name="Jetten M.S."/>
        </authorList>
    </citation>
    <scope>NUCLEOTIDE SEQUENCE [LARGE SCALE GENOMIC DNA]</scope>
    <source>
        <strain evidence="7">RU1</strain>
    </source>
</reference>
<dbReference type="eggNOG" id="COG3000">
    <property type="taxonomic scope" value="Bacteria"/>
</dbReference>
<evidence type="ECO:0000259" key="6">
    <source>
        <dbReference type="Pfam" id="PF04116"/>
    </source>
</evidence>
<gene>
    <name evidence="7" type="ORF">SCABRO_01123</name>
</gene>
<evidence type="ECO:0000313" key="8">
    <source>
        <dbReference type="Proteomes" id="UP000030652"/>
    </source>
</evidence>
<dbReference type="GO" id="GO:0016020">
    <property type="term" value="C:membrane"/>
    <property type="evidence" value="ECO:0007669"/>
    <property type="project" value="UniProtKB-SubCell"/>
</dbReference>
<protein>
    <recommendedName>
        <fullName evidence="6">Fatty acid hydroxylase domain-containing protein</fullName>
    </recommendedName>
</protein>
<evidence type="ECO:0000256" key="2">
    <source>
        <dbReference type="ARBA" id="ARBA00022692"/>
    </source>
</evidence>
<dbReference type="EMBL" id="JRYO01000072">
    <property type="protein sequence ID" value="KHE93104.1"/>
    <property type="molecule type" value="Genomic_DNA"/>
</dbReference>
<feature type="transmembrane region" description="Helical" evidence="5">
    <location>
        <begin position="6"/>
        <end position="23"/>
    </location>
</feature>
<evidence type="ECO:0000256" key="3">
    <source>
        <dbReference type="ARBA" id="ARBA00022989"/>
    </source>
</evidence>